<reference evidence="3 4" key="1">
    <citation type="submission" date="2019-12" db="EMBL/GenBank/DDBJ databases">
        <authorList>
            <person name="Zhang Y.-J."/>
        </authorList>
    </citation>
    <scope>NUCLEOTIDE SEQUENCE [LARGE SCALE GENOMIC DNA]</scope>
    <source>
        <strain evidence="3 4">CY05</strain>
    </source>
</reference>
<dbReference type="InterPro" id="IPR027417">
    <property type="entry name" value="P-loop_NTPase"/>
</dbReference>
<name>A0A6L6WL54_9RHOB</name>
<dbReference type="AlphaFoldDB" id="A0A6L6WL54"/>
<dbReference type="PANTHER" id="PTHR43581:SF2">
    <property type="entry name" value="EXCINUCLEASE ATPASE SUBUNIT"/>
    <property type="match status" value="1"/>
</dbReference>
<organism evidence="3 4">
    <name type="scientific">Parasedimentitalea huanghaiensis</name>
    <dbReference type="NCBI Taxonomy" id="2682100"/>
    <lineage>
        <taxon>Bacteria</taxon>
        <taxon>Pseudomonadati</taxon>
        <taxon>Pseudomonadota</taxon>
        <taxon>Alphaproteobacteria</taxon>
        <taxon>Rhodobacterales</taxon>
        <taxon>Paracoccaceae</taxon>
        <taxon>Parasedimentitalea</taxon>
    </lineage>
</organism>
<evidence type="ECO:0000259" key="1">
    <source>
        <dbReference type="Pfam" id="PF13175"/>
    </source>
</evidence>
<evidence type="ECO:0000313" key="4">
    <source>
        <dbReference type="Proteomes" id="UP000478892"/>
    </source>
</evidence>
<comment type="caution">
    <text evidence="3">The sequence shown here is derived from an EMBL/GenBank/DDBJ whole genome shotgun (WGS) entry which is preliminary data.</text>
</comment>
<dbReference type="Pfam" id="PF13304">
    <property type="entry name" value="AAA_21"/>
    <property type="match status" value="1"/>
</dbReference>
<evidence type="ECO:0000259" key="2">
    <source>
        <dbReference type="Pfam" id="PF13304"/>
    </source>
</evidence>
<sequence>MRLSRIEIENFKGIAAKQVIDLAPITLLFGANSAGKSTILQALHYLREVLSRANPDPDQTLAGGLIDLGGFANLIHANDLNRTMTIKIVIDGVDGFGADHLPLNAGGSLTAPEFEQLPIRYLLGENTDLKDYAVVQSVGVSVSVAWSELNAQPYVSSITVQLDNKDVATISSPPQSGRAILSDINFEHDLFHRIVDQIEPDEPDEGLSKHPLADEVAELSREMADSDAVPESSYRVSIKTVKGALPDLNSTLTSDLRDPDVSKVEFERASPRVRGLENLLDELVAGPMRVARDYLNETTYIGPLREIPSRGFQPKLSPDEARWAQGLAAWDLLYSDRKGDLLKRVNFWLSGKDRLGTNYEILRTERRDIPTTSRMHQLFARGITEDDLSELQEAYTDLHPTNEIVLRDFAQNITVSPVDVGVGVSQMIPVVVACLKKNPGVVMVEQPELHIHPAIQVGLGDLFLSATSADLNSMSDGKTLLIETHSEHIMLRLLRRVRETSNNQLPPGAMSAQAKDIAVIYVENSDQTVEFKRMKVDSDGDFSDRWPRGFFRERAKELF</sequence>
<dbReference type="Pfam" id="PF13175">
    <property type="entry name" value="AAA_15"/>
    <property type="match status" value="1"/>
</dbReference>
<proteinExistence type="predicted"/>
<dbReference type="InterPro" id="IPR041685">
    <property type="entry name" value="AAA_GajA/Old/RecF-like"/>
</dbReference>
<protein>
    <submittedName>
        <fullName evidence="3">AAA family ATPase</fullName>
    </submittedName>
</protein>
<dbReference type="PANTHER" id="PTHR43581">
    <property type="entry name" value="ATP/GTP PHOSPHATASE"/>
    <property type="match status" value="1"/>
</dbReference>
<accession>A0A6L6WL54</accession>
<dbReference type="InterPro" id="IPR003959">
    <property type="entry name" value="ATPase_AAA_core"/>
</dbReference>
<dbReference type="EMBL" id="WQLV01000026">
    <property type="protein sequence ID" value="MVO18586.1"/>
    <property type="molecule type" value="Genomic_DNA"/>
</dbReference>
<feature type="domain" description="Endonuclease GajA/Old nuclease/RecF-like AAA" evidence="1">
    <location>
        <begin position="1"/>
        <end position="50"/>
    </location>
</feature>
<keyword evidence="4" id="KW-1185">Reference proteome</keyword>
<dbReference type="SUPFAM" id="SSF52540">
    <property type="entry name" value="P-loop containing nucleoside triphosphate hydrolases"/>
    <property type="match status" value="1"/>
</dbReference>
<dbReference type="Gene3D" id="3.40.50.300">
    <property type="entry name" value="P-loop containing nucleotide triphosphate hydrolases"/>
    <property type="match status" value="1"/>
</dbReference>
<dbReference type="GO" id="GO:0005524">
    <property type="term" value="F:ATP binding"/>
    <property type="evidence" value="ECO:0007669"/>
    <property type="project" value="InterPro"/>
</dbReference>
<dbReference type="GO" id="GO:0016887">
    <property type="term" value="F:ATP hydrolysis activity"/>
    <property type="evidence" value="ECO:0007669"/>
    <property type="project" value="InterPro"/>
</dbReference>
<evidence type="ECO:0000313" key="3">
    <source>
        <dbReference type="EMBL" id="MVO18586.1"/>
    </source>
</evidence>
<gene>
    <name evidence="3" type="ORF">GO984_22510</name>
</gene>
<dbReference type="RefSeq" id="WP_157024786.1">
    <property type="nucleotide sequence ID" value="NZ_WQLV01000026.1"/>
</dbReference>
<feature type="domain" description="ATPase AAA-type core" evidence="2">
    <location>
        <begin position="337"/>
        <end position="490"/>
    </location>
</feature>
<dbReference type="Proteomes" id="UP000478892">
    <property type="component" value="Unassembled WGS sequence"/>
</dbReference>
<dbReference type="InterPro" id="IPR051396">
    <property type="entry name" value="Bact_Antivir_Def_Nuclease"/>
</dbReference>